<keyword evidence="4" id="KW-1185">Reference proteome</keyword>
<dbReference type="Pfam" id="PF01554">
    <property type="entry name" value="MatE"/>
    <property type="match status" value="1"/>
</dbReference>
<dbReference type="PANTHER" id="PTHR11206">
    <property type="entry name" value="MULTIDRUG RESISTANCE PROTEIN"/>
    <property type="match status" value="1"/>
</dbReference>
<feature type="transmembrane region" description="Helical" evidence="2">
    <location>
        <begin position="89"/>
        <end position="118"/>
    </location>
</feature>
<sequence>MELFQGIGEFFKFAIPSAVMICLELWSFELLVLMSELLPNPQLETSALSVCLDTIETLFTVTYGLGVAVSTRVSNELGARNPNMAHVAVYVMMLLAAIETIMVSLTLFASWHVLGYLFSNEK</sequence>
<evidence type="ECO:0000256" key="2">
    <source>
        <dbReference type="SAM" id="Phobius"/>
    </source>
</evidence>
<dbReference type="EMBL" id="JAFEMO010000005">
    <property type="protein sequence ID" value="KAH7571049.1"/>
    <property type="molecule type" value="Genomic_DNA"/>
</dbReference>
<organism evidence="3 4">
    <name type="scientific">Xanthoceras sorbifolium</name>
    <dbReference type="NCBI Taxonomy" id="99658"/>
    <lineage>
        <taxon>Eukaryota</taxon>
        <taxon>Viridiplantae</taxon>
        <taxon>Streptophyta</taxon>
        <taxon>Embryophyta</taxon>
        <taxon>Tracheophyta</taxon>
        <taxon>Spermatophyta</taxon>
        <taxon>Magnoliopsida</taxon>
        <taxon>eudicotyledons</taxon>
        <taxon>Gunneridae</taxon>
        <taxon>Pentapetalae</taxon>
        <taxon>rosids</taxon>
        <taxon>malvids</taxon>
        <taxon>Sapindales</taxon>
        <taxon>Sapindaceae</taxon>
        <taxon>Xanthoceroideae</taxon>
        <taxon>Xanthoceras</taxon>
    </lineage>
</organism>
<reference evidence="3 4" key="1">
    <citation type="submission" date="2021-02" db="EMBL/GenBank/DDBJ databases">
        <title>Plant Genome Project.</title>
        <authorList>
            <person name="Zhang R.-G."/>
        </authorList>
    </citation>
    <scope>NUCLEOTIDE SEQUENCE [LARGE SCALE GENOMIC DNA]</scope>
    <source>
        <tissue evidence="3">Leaves</tissue>
    </source>
</reference>
<keyword evidence="2" id="KW-0472">Membrane</keyword>
<gene>
    <name evidence="3" type="ORF">JRO89_XS05G0244300</name>
</gene>
<evidence type="ECO:0000313" key="3">
    <source>
        <dbReference type="EMBL" id="KAH7571049.1"/>
    </source>
</evidence>
<proteinExistence type="inferred from homology"/>
<comment type="caution">
    <text evidence="3">The sequence shown here is derived from an EMBL/GenBank/DDBJ whole genome shotgun (WGS) entry which is preliminary data.</text>
</comment>
<feature type="transmembrane region" description="Helical" evidence="2">
    <location>
        <begin position="46"/>
        <end position="69"/>
    </location>
</feature>
<evidence type="ECO:0000256" key="1">
    <source>
        <dbReference type="ARBA" id="ARBA00010199"/>
    </source>
</evidence>
<dbReference type="Proteomes" id="UP000827721">
    <property type="component" value="Unassembled WGS sequence"/>
</dbReference>
<protein>
    <submittedName>
        <fullName evidence="3">Uncharacterized protein</fullName>
    </submittedName>
</protein>
<evidence type="ECO:0000313" key="4">
    <source>
        <dbReference type="Proteomes" id="UP000827721"/>
    </source>
</evidence>
<keyword evidence="2" id="KW-1133">Transmembrane helix</keyword>
<keyword evidence="2" id="KW-0812">Transmembrane</keyword>
<feature type="transmembrane region" description="Helical" evidence="2">
    <location>
        <begin position="13"/>
        <end position="34"/>
    </location>
</feature>
<name>A0ABQ8I3N4_9ROSI</name>
<dbReference type="InterPro" id="IPR002528">
    <property type="entry name" value="MATE_fam"/>
</dbReference>
<accession>A0ABQ8I3N4</accession>
<comment type="similarity">
    <text evidence="1">Belongs to the multi antimicrobial extrusion (MATE) (TC 2.A.66.1) family.</text>
</comment>